<name>A0A2W1K0X0_ACIFR</name>
<keyword evidence="3 5" id="KW-0175">Coiled coil</keyword>
<comment type="caution">
    <text evidence="7">The sequence shown here is derived from an EMBL/GenBank/DDBJ whole genome shotgun (WGS) entry which is preliminary data.</text>
</comment>
<accession>A0A2W1K0X0</accession>
<evidence type="ECO:0000256" key="4">
    <source>
        <dbReference type="ARBA" id="ARBA00023172"/>
    </source>
</evidence>
<comment type="similarity">
    <text evidence="2">Belongs to the RmuC family.</text>
</comment>
<organism evidence="7 8">
    <name type="scientific">Acidithiobacillus ferrooxidans</name>
    <name type="common">Thiobacillus ferrooxidans</name>
    <dbReference type="NCBI Taxonomy" id="920"/>
    <lineage>
        <taxon>Bacteria</taxon>
        <taxon>Pseudomonadati</taxon>
        <taxon>Pseudomonadota</taxon>
        <taxon>Acidithiobacillia</taxon>
        <taxon>Acidithiobacillales</taxon>
        <taxon>Acidithiobacillaceae</taxon>
        <taxon>Acidithiobacillus</taxon>
    </lineage>
</organism>
<reference evidence="7 8" key="1">
    <citation type="submission" date="2018-06" db="EMBL/GenBank/DDBJ databases">
        <title>Draft sequence of Acidithiobacillus ferrooxidans CCM 4253.</title>
        <authorList>
            <person name="Moya-Beltran A."/>
            <person name="Castro M."/>
            <person name="Covarrubias P.C."/>
            <person name="Issotta F."/>
            <person name="Janiczek O."/>
            <person name="Mandl M."/>
            <person name="Kucera J."/>
            <person name="Quatrini R."/>
        </authorList>
    </citation>
    <scope>NUCLEOTIDE SEQUENCE [LARGE SCALE GENOMIC DNA]</scope>
    <source>
        <strain evidence="7 8">CCM 4253</strain>
    </source>
</reference>
<dbReference type="PANTHER" id="PTHR30563:SF0">
    <property type="entry name" value="DNA RECOMBINATION PROTEIN RMUC"/>
    <property type="match status" value="1"/>
</dbReference>
<evidence type="ECO:0000256" key="6">
    <source>
        <dbReference type="SAM" id="Phobius"/>
    </source>
</evidence>
<dbReference type="RefSeq" id="WP_012537682.1">
    <property type="nucleotide sequence ID" value="NZ_AP025160.1"/>
</dbReference>
<dbReference type="AlphaFoldDB" id="A0A2W1K0X0"/>
<evidence type="ECO:0000256" key="2">
    <source>
        <dbReference type="ARBA" id="ARBA00009840"/>
    </source>
</evidence>
<evidence type="ECO:0000313" key="8">
    <source>
        <dbReference type="Proteomes" id="UP000248886"/>
    </source>
</evidence>
<evidence type="ECO:0000313" key="7">
    <source>
        <dbReference type="EMBL" id="PZD80318.1"/>
    </source>
</evidence>
<dbReference type="Proteomes" id="UP000248886">
    <property type="component" value="Unassembled WGS sequence"/>
</dbReference>
<feature type="transmembrane region" description="Helical" evidence="6">
    <location>
        <begin position="6"/>
        <end position="24"/>
    </location>
</feature>
<protein>
    <submittedName>
        <fullName evidence="7">DNA recombination protein RmuC</fullName>
    </submittedName>
</protein>
<dbReference type="Pfam" id="PF02646">
    <property type="entry name" value="RmuC"/>
    <property type="match status" value="1"/>
</dbReference>
<proteinExistence type="inferred from homology"/>
<evidence type="ECO:0000256" key="3">
    <source>
        <dbReference type="ARBA" id="ARBA00023054"/>
    </source>
</evidence>
<dbReference type="GeneID" id="65282238"/>
<sequence length="512" mass="57389">MIWENLFYLIIGVVLGLMVAGLVARSMIQRQQDISAALREGQQASAARTESLQHEINALRQQAREQQEILRHESESRAAAEAESRRIPALENALVAERGNTARLQTENSAIRGQLAELGERLEQERLRGTEKLALLEDARQRLGDAFQSLSAEALRRNNQSFLELARENLERFQESAKTDWEGRQKAVGQLVEPIRESLEKVGTRIDAMEKTRIDAYGALNEQIRGLVQDHLPRLHQETAALVKALRQPAARGRWGEMQLKRVVEMAGMLAYCDFTEQEGVNTDSGQQRPDLLVRLPGGKRIVVDAKAPLSAYLEAMETDDEQKRAHFLHKHASELRTHMTQLSKKSYWEQFQPTPEFVVLFVPGEVFFSAALQEDPSLIEYGVEQKVIVASPTTLIALLRAVAYGWRQESLAENARAISDLGKELYDRISILAGHWARVGKGLGQAVEAYNSATGSLESRVLVSARKFRDLKATPEARELPGMDPVERVPRLLQAEEFIGPEATAPLADQR</sequence>
<dbReference type="InterPro" id="IPR003798">
    <property type="entry name" value="DNA_recombination_RmuC"/>
</dbReference>
<keyword evidence="6" id="KW-0812">Transmembrane</keyword>
<comment type="function">
    <text evidence="1">Involved in DNA recombination.</text>
</comment>
<keyword evidence="6" id="KW-0472">Membrane</keyword>
<keyword evidence="6" id="KW-1133">Transmembrane helix</keyword>
<evidence type="ECO:0000256" key="1">
    <source>
        <dbReference type="ARBA" id="ARBA00003416"/>
    </source>
</evidence>
<evidence type="ECO:0000256" key="5">
    <source>
        <dbReference type="SAM" id="Coils"/>
    </source>
</evidence>
<gene>
    <name evidence="7" type="ORF">DN052_12500</name>
</gene>
<dbReference type="OrthoDB" id="9765111at2"/>
<dbReference type="PANTHER" id="PTHR30563">
    <property type="entry name" value="DNA RECOMBINATION PROTEIN RMUC"/>
    <property type="match status" value="1"/>
</dbReference>
<keyword evidence="4" id="KW-0233">DNA recombination</keyword>
<feature type="coiled-coil region" evidence="5">
    <location>
        <begin position="49"/>
        <end position="76"/>
    </location>
</feature>
<dbReference type="EMBL" id="QKQP01000006">
    <property type="protein sequence ID" value="PZD80318.1"/>
    <property type="molecule type" value="Genomic_DNA"/>
</dbReference>
<dbReference type="GO" id="GO:0006310">
    <property type="term" value="P:DNA recombination"/>
    <property type="evidence" value="ECO:0007669"/>
    <property type="project" value="UniProtKB-KW"/>
</dbReference>